<dbReference type="Gene3D" id="3.40.366.10">
    <property type="entry name" value="Malonyl-Coenzyme A Acyl Carrier Protein, domain 2"/>
    <property type="match status" value="2"/>
</dbReference>
<proteinExistence type="inferred from homology"/>
<dbReference type="InterPro" id="IPR009799">
    <property type="entry name" value="EthD_dom"/>
</dbReference>
<evidence type="ECO:0000256" key="2">
    <source>
        <dbReference type="ARBA" id="ARBA00005986"/>
    </source>
</evidence>
<dbReference type="FunFam" id="3.40.47.10:FF:000031">
    <property type="entry name" value="Sterigmatocystin biosynthesis polyketide synthase"/>
    <property type="match status" value="1"/>
</dbReference>
<accession>A0A0F8XU45</accession>
<dbReference type="Pfam" id="PF02801">
    <property type="entry name" value="Ketoacyl-synt_C"/>
    <property type="match status" value="1"/>
</dbReference>
<feature type="active site" description="Proton donor; for dehydratase activity" evidence="6">
    <location>
        <position position="1535"/>
    </location>
</feature>
<dbReference type="InterPro" id="IPR016039">
    <property type="entry name" value="Thiolase-like"/>
</dbReference>
<name>A0A0F8XU45_9EURO</name>
<evidence type="ECO:0000256" key="7">
    <source>
        <dbReference type="SAM" id="MobiDB-lite"/>
    </source>
</evidence>
<dbReference type="STRING" id="308745.A0A0F8XU45"/>
<dbReference type="PROSITE" id="PS52004">
    <property type="entry name" value="KS3_2"/>
    <property type="match status" value="1"/>
</dbReference>
<dbReference type="OrthoDB" id="329835at2759"/>
<dbReference type="GO" id="GO:0016491">
    <property type="term" value="F:oxidoreductase activity"/>
    <property type="evidence" value="ECO:0007669"/>
    <property type="project" value="InterPro"/>
</dbReference>
<dbReference type="Gene3D" id="3.40.47.10">
    <property type="match status" value="1"/>
</dbReference>
<dbReference type="PANTHER" id="PTHR43775:SF37">
    <property type="entry name" value="SI:DKEY-61P9.11"/>
    <property type="match status" value="1"/>
</dbReference>
<dbReference type="Gene3D" id="3.30.70.3290">
    <property type="match status" value="1"/>
</dbReference>
<feature type="compositionally biased region" description="Pro residues" evidence="7">
    <location>
        <begin position="1674"/>
        <end position="1686"/>
    </location>
</feature>
<dbReference type="GO" id="GO:0004312">
    <property type="term" value="F:fatty acid synthase activity"/>
    <property type="evidence" value="ECO:0007669"/>
    <property type="project" value="TreeGrafter"/>
</dbReference>
<dbReference type="InterPro" id="IPR009081">
    <property type="entry name" value="PP-bd_ACP"/>
</dbReference>
<feature type="region of interest" description="N-terminal hotdog fold" evidence="6">
    <location>
        <begin position="1331"/>
        <end position="1466"/>
    </location>
</feature>
<feature type="domain" description="Ketosynthase family 3 (KS3)" evidence="9">
    <location>
        <begin position="401"/>
        <end position="839"/>
    </location>
</feature>
<dbReference type="FunFam" id="3.40.366.10:FF:000017">
    <property type="entry name" value="Non-reducing polyketide synthase aptA"/>
    <property type="match status" value="1"/>
</dbReference>
<comment type="similarity">
    <text evidence="2">Belongs to the tpcK family.</text>
</comment>
<evidence type="ECO:0000313" key="11">
    <source>
        <dbReference type="EMBL" id="KKK27047.1"/>
    </source>
</evidence>
<dbReference type="PANTHER" id="PTHR43775">
    <property type="entry name" value="FATTY ACID SYNTHASE"/>
    <property type="match status" value="1"/>
</dbReference>
<dbReference type="SUPFAM" id="SSF55048">
    <property type="entry name" value="Probable ACP-binding domain of malonyl-CoA ACP transacylase"/>
    <property type="match status" value="1"/>
</dbReference>
<dbReference type="NCBIfam" id="TIGR04532">
    <property type="entry name" value="PT_fungal_PKS"/>
    <property type="match status" value="1"/>
</dbReference>
<dbReference type="InterPro" id="IPR049900">
    <property type="entry name" value="PKS_mFAS_DH"/>
</dbReference>
<dbReference type="InterPro" id="IPR014031">
    <property type="entry name" value="Ketoacyl_synth_C"/>
</dbReference>
<dbReference type="Gene3D" id="3.10.129.110">
    <property type="entry name" value="Polyketide synthase dehydratase"/>
    <property type="match status" value="2"/>
</dbReference>
<evidence type="ECO:0000259" key="10">
    <source>
        <dbReference type="PROSITE" id="PS52019"/>
    </source>
</evidence>
<keyword evidence="4" id="KW-0597">Phosphoprotein</keyword>
<dbReference type="Gene3D" id="1.10.1200.10">
    <property type="entry name" value="ACP-like"/>
    <property type="match status" value="1"/>
</dbReference>
<dbReference type="GO" id="GO:0042181">
    <property type="term" value="P:ketone biosynthetic process"/>
    <property type="evidence" value="ECO:0007669"/>
    <property type="project" value="UniProtKB-ARBA"/>
</dbReference>
<dbReference type="Pfam" id="PF00109">
    <property type="entry name" value="ketoacyl-synt"/>
    <property type="match status" value="1"/>
</dbReference>
<evidence type="ECO:0000259" key="8">
    <source>
        <dbReference type="PROSITE" id="PS50075"/>
    </source>
</evidence>
<dbReference type="Pfam" id="PF00698">
    <property type="entry name" value="Acyl_transf_1"/>
    <property type="match status" value="1"/>
</dbReference>
<dbReference type="InterPro" id="IPR050091">
    <property type="entry name" value="PKS_NRPS_Biosynth_Enz"/>
</dbReference>
<dbReference type="Proteomes" id="UP000034291">
    <property type="component" value="Unassembled WGS sequence"/>
</dbReference>
<dbReference type="InterPro" id="IPR014043">
    <property type="entry name" value="Acyl_transferase_dom"/>
</dbReference>
<protein>
    <submittedName>
        <fullName evidence="11">Uncharacterized protein</fullName>
    </submittedName>
</protein>
<feature type="domain" description="PKS/mFAS DH" evidence="10">
    <location>
        <begin position="1331"/>
        <end position="1624"/>
    </location>
</feature>
<dbReference type="SUPFAM" id="SSF47336">
    <property type="entry name" value="ACP-like"/>
    <property type="match status" value="1"/>
</dbReference>
<dbReference type="Pfam" id="PF22621">
    <property type="entry name" value="CurL-like_PKS_C"/>
    <property type="match status" value="1"/>
</dbReference>
<dbReference type="SUPFAM" id="SSF53901">
    <property type="entry name" value="Thiolase-like"/>
    <property type="match status" value="1"/>
</dbReference>
<dbReference type="SUPFAM" id="SSF54909">
    <property type="entry name" value="Dimeric alpha+beta barrel"/>
    <property type="match status" value="1"/>
</dbReference>
<dbReference type="GO" id="GO:0044550">
    <property type="term" value="P:secondary metabolite biosynthetic process"/>
    <property type="evidence" value="ECO:0007669"/>
    <property type="project" value="UniProtKB-ARBA"/>
</dbReference>
<dbReference type="InterPro" id="IPR032088">
    <property type="entry name" value="SAT"/>
</dbReference>
<sequence length="1908" mass="208812">MSIYTPPSDSQEEYSKMKLLYFSNEFPKDDLQDLYRHLHNHSKDRQHPLLARFIEEATLALRDEVRQISMSLKALMPAFETVLNLVDYPDLRKGPLCGSIEGVLLCVLEIGTLIGYYETHPDRFDLHSSPTYLSGLGMGILAAASVALSSTLADIPSTGAEVVRIAFRLGVLVDDISQNLEPRDVSGSPDTWASVVPGARPEDVQAELDEIHAREKTPVPSKIFMSAWGQSSVTISGPPSRIKRILRLSEFFRRHKVVSLPVFGGLCHAKHIYSLKHVKEIVGTSSIEALDARCSPTIPIFQTSTGQQFIASTAKDLFENIVEELLTQPILWDNVIQAVVDQAYSTSATNCEIQVFRNSVPINELRATVISKLQGFEVSTEEIIPWVLNSKKQQDPRGPKQSKLAIIGMSCRMPGGATDTEKFWELLEQGLDVSRKVPADRFDIDTHYDPTGKRMNTTNTPYGCFIDEPGLFDAPFFNMSPREAQQTDPMQRLAIVTAYEALERAGYVANRTASTNLHRIGTFYGQTSDDYREVNAGQEVGTYFIPGGCRAFGPGRINYFFKFAGPSFSCDTACSSSLATIQASTMAACTSLWNGDTDMVVAGGMNILTNCDGFAGLGNGHFLSKTPGACKTWDVNADGYCRADGIGSVVIKRLEDAEADNDNILGVILAAGTNHSAEAISITHPHAGAQAYLYRQVMNSAGVDPLDVSFVEMHGTGTQAGDSVEITSVTDVFAPITKRRNAKQPLHIGAVKSNVGHGESVAGVTALLKVLLMYQKGLIPPHVGIKNSLNPMFPKDLDKRNLHIPYQAVPWLREEGKTRYAVVNNFSAAGGNTTICLEEPPLRTTDFVDPRAAHVVNVSAKSKVSLKGNLERLITYLEANPDTSLANLSYTTTARRYHHNHRASVAATDINQVKKKLTSYLEAVDGHKPISLTNPPQVTFAFTGQGASFKSMDLELFHSCPYFRSQILHLDALAQGQGFPSFIPAIDGSFPKDHAHSPVVTQLALVSVEIALAKYWMSLGVKPNAVIGHSLGEYAAFHVAGVLSASDALWLVGRRAQLLEEKCQVGSHKMLAVRAPLADIEKCLEGNAYEIACINGPKETVLSGSQAEIENVSKLLQSDGYRCTTLDVTFAFHSSQTDAILDDFEEAAESGALFRAPNMPIISPLLGKVIFDAKTINAKYMRRATREAVNFLAALETAQSFSTIDEETAWVEIGPHPVCMGFVNATLSSVNVSVASLRRGEDNWVTLSQSLSALHGAGIAIDWNEYQRPFESGLRLLDLPTYAWNDKNYWLQYNGDWILTKGNTFYDEEKGLKALQAVPAVQSSLKTSTVQHVLEESFCGPAGHVMMQSDMMQPDFLSAAHGHKMNGCGVVTSSIHADIAFTLGEYLHKNLVKSNKPAEMNMANLVVLKGLVAQKNTKKPQYIRVTISTTDINSGVADLTWQNVLNDGTVDEPFASANIYYGDSSEWLKTWIPHAHLVQGRIEALERLAEEGTANRFSHNMAYLLFANNLVDYAEKYRGMQSVSGNWTIPPYFIDSVAHLAGFVMNVSDAIDTKSDYCVTPGWSSLRFAKPLVAGAKYRSYVKMIPTEEDPSVYLGDVYIMQDGVIMGMCGGIKFRRYPRILLSRFFTAPEEAGAVSHTTASAGPAVLPAAPVSPASAPQAVPNPQAIAQPATSAPPAPVSAPPVPASSSNPASASSAGEDNSVSAKALVLIANEASLELSDLSDDASFANLGIDSLMSLVISEKFREELGVTVTGSLFLEYPTIETESTKGQLLCITILGYRKPGMSEEAYRRHMTEISAPLTQDLMVKYGILRWTQIHNPTSTRQLMYQIMDPQMANLADYDCFSQVVFRSIEDYKKIKEDPYYQQHLVGDHERFADTKRSQVTIGWISQFIDRGVVVDGFNEGFE</sequence>
<dbReference type="Pfam" id="PF16073">
    <property type="entry name" value="SAT"/>
    <property type="match status" value="1"/>
</dbReference>
<feature type="active site" description="Proton acceptor; for dehydratase activity" evidence="6">
    <location>
        <position position="1363"/>
    </location>
</feature>
<dbReference type="InterPro" id="IPR042104">
    <property type="entry name" value="PKS_dehydratase_sf"/>
</dbReference>
<dbReference type="InterPro" id="IPR016035">
    <property type="entry name" value="Acyl_Trfase/lysoPLipase"/>
</dbReference>
<dbReference type="SMART" id="SM00827">
    <property type="entry name" value="PKS_AT"/>
    <property type="match status" value="1"/>
</dbReference>
<dbReference type="Gene3D" id="3.30.70.100">
    <property type="match status" value="1"/>
</dbReference>
<evidence type="ECO:0000259" key="9">
    <source>
        <dbReference type="PROSITE" id="PS52004"/>
    </source>
</evidence>
<dbReference type="InterPro" id="IPR001227">
    <property type="entry name" value="Ac_transferase_dom_sf"/>
</dbReference>
<dbReference type="InterPro" id="IPR014030">
    <property type="entry name" value="Ketoacyl_synth_N"/>
</dbReference>
<dbReference type="FunFam" id="3.10.129.110:FF:000001">
    <property type="entry name" value="Sterigmatocystin biosynthesis polyketide synthase"/>
    <property type="match status" value="1"/>
</dbReference>
<comment type="pathway">
    <text evidence="1">Secondary metabolite biosynthesis.</text>
</comment>
<evidence type="ECO:0000256" key="6">
    <source>
        <dbReference type="PROSITE-ProRule" id="PRU01363"/>
    </source>
</evidence>
<evidence type="ECO:0000313" key="12">
    <source>
        <dbReference type="Proteomes" id="UP000034291"/>
    </source>
</evidence>
<dbReference type="PROSITE" id="PS52019">
    <property type="entry name" value="PKS_MFAS_DH"/>
    <property type="match status" value="1"/>
</dbReference>
<comment type="caution">
    <text evidence="11">The sequence shown here is derived from an EMBL/GenBank/DDBJ whole genome shotgun (WGS) entry which is preliminary data.</text>
</comment>
<evidence type="ECO:0000256" key="1">
    <source>
        <dbReference type="ARBA" id="ARBA00005179"/>
    </source>
</evidence>
<keyword evidence="3" id="KW-0596">Phosphopantetheine</keyword>
<evidence type="ECO:0000256" key="4">
    <source>
        <dbReference type="ARBA" id="ARBA00022553"/>
    </source>
</evidence>
<dbReference type="InterPro" id="IPR036736">
    <property type="entry name" value="ACP-like_sf"/>
</dbReference>
<dbReference type="InterPro" id="IPR011008">
    <property type="entry name" value="Dimeric_a/b-barrel"/>
</dbReference>
<dbReference type="InterPro" id="IPR016036">
    <property type="entry name" value="Malonyl_transacylase_ACP-bd"/>
</dbReference>
<dbReference type="FunFam" id="1.10.1200.10:FF:000011">
    <property type="entry name" value="Sterigmatocystin biosynthesis polyketide synthase"/>
    <property type="match status" value="1"/>
</dbReference>
<dbReference type="FunFam" id="3.40.366.10:FF:000002">
    <property type="entry name" value="Probable polyketide synthase 2"/>
    <property type="match status" value="1"/>
</dbReference>
<feature type="compositionally biased region" description="Low complexity" evidence="7">
    <location>
        <begin position="1654"/>
        <end position="1673"/>
    </location>
</feature>
<dbReference type="EMBL" id="JZBS01000143">
    <property type="protein sequence ID" value="KKK27047.1"/>
    <property type="molecule type" value="Genomic_DNA"/>
</dbReference>
<dbReference type="GO" id="GO:0006633">
    <property type="term" value="P:fatty acid biosynthetic process"/>
    <property type="evidence" value="ECO:0007669"/>
    <property type="project" value="TreeGrafter"/>
</dbReference>
<dbReference type="GO" id="GO:0046189">
    <property type="term" value="P:phenol-containing compound biosynthetic process"/>
    <property type="evidence" value="ECO:0007669"/>
    <property type="project" value="UniProtKB-ARBA"/>
</dbReference>
<dbReference type="Pfam" id="PF00550">
    <property type="entry name" value="PP-binding"/>
    <property type="match status" value="1"/>
</dbReference>
<feature type="region of interest" description="Disordered" evidence="7">
    <location>
        <begin position="1654"/>
        <end position="1699"/>
    </location>
</feature>
<dbReference type="CDD" id="cd00833">
    <property type="entry name" value="PKS"/>
    <property type="match status" value="1"/>
</dbReference>
<dbReference type="SMART" id="SM00825">
    <property type="entry name" value="PKS_KS"/>
    <property type="match status" value="1"/>
</dbReference>
<feature type="domain" description="Carrier" evidence="8">
    <location>
        <begin position="1699"/>
        <end position="1776"/>
    </location>
</feature>
<dbReference type="Pfam" id="PF07110">
    <property type="entry name" value="EthD"/>
    <property type="match status" value="1"/>
</dbReference>
<organism evidence="11 12">
    <name type="scientific">Aspergillus rambellii</name>
    <dbReference type="NCBI Taxonomy" id="308745"/>
    <lineage>
        <taxon>Eukaryota</taxon>
        <taxon>Fungi</taxon>
        <taxon>Dikarya</taxon>
        <taxon>Ascomycota</taxon>
        <taxon>Pezizomycotina</taxon>
        <taxon>Eurotiomycetes</taxon>
        <taxon>Eurotiomycetidae</taxon>
        <taxon>Eurotiales</taxon>
        <taxon>Aspergillaceae</taxon>
        <taxon>Aspergillus</taxon>
        <taxon>Aspergillus subgen. Nidulantes</taxon>
    </lineage>
</organism>
<keyword evidence="12" id="KW-1185">Reference proteome</keyword>
<evidence type="ECO:0000256" key="5">
    <source>
        <dbReference type="ARBA" id="ARBA00022679"/>
    </source>
</evidence>
<evidence type="ECO:0000256" key="3">
    <source>
        <dbReference type="ARBA" id="ARBA00022450"/>
    </source>
</evidence>
<gene>
    <name evidence="11" type="ORF">ARAM_005673</name>
</gene>
<feature type="region of interest" description="C-terminal hotdog fold" evidence="6">
    <location>
        <begin position="1479"/>
        <end position="1624"/>
    </location>
</feature>
<dbReference type="InterPro" id="IPR030918">
    <property type="entry name" value="PT_fungal_PKS"/>
</dbReference>
<feature type="compositionally biased region" description="Low complexity" evidence="7">
    <location>
        <begin position="1687"/>
        <end position="1698"/>
    </location>
</feature>
<dbReference type="PROSITE" id="PS50075">
    <property type="entry name" value="CARRIER"/>
    <property type="match status" value="1"/>
</dbReference>
<keyword evidence="5" id="KW-0808">Transferase</keyword>
<reference evidence="11 12" key="1">
    <citation type="submission" date="2015-02" db="EMBL/GenBank/DDBJ databases">
        <title>Draft Genome Sequences of Two Closely-Related Aflatoxigenic Aspergillus Species Obtained from the Cote d'Ivoire.</title>
        <authorList>
            <person name="Moore G.G."/>
            <person name="Beltz S.B."/>
            <person name="Mack B.M."/>
        </authorList>
    </citation>
    <scope>NUCLEOTIDE SEQUENCE [LARGE SCALE GENOMIC DNA]</scope>
    <source>
        <strain evidence="11 12">SRRC1468</strain>
    </source>
</reference>
<dbReference type="InterPro" id="IPR020841">
    <property type="entry name" value="PKS_Beta-ketoAc_synthase_dom"/>
</dbReference>
<dbReference type="SUPFAM" id="SSF52151">
    <property type="entry name" value="FabD/lysophospholipase-like"/>
    <property type="match status" value="1"/>
</dbReference>